<accession>A0A834TBT3</accession>
<evidence type="ECO:0000313" key="2">
    <source>
        <dbReference type="EMBL" id="KAF7819113.1"/>
    </source>
</evidence>
<keyword evidence="3" id="KW-1185">Reference proteome</keyword>
<gene>
    <name evidence="2" type="ORF">G2W53_024568</name>
</gene>
<dbReference type="EMBL" id="JAAIUW010000008">
    <property type="protein sequence ID" value="KAF7819113.1"/>
    <property type="molecule type" value="Genomic_DNA"/>
</dbReference>
<evidence type="ECO:0000256" key="1">
    <source>
        <dbReference type="SAM" id="MobiDB-lite"/>
    </source>
</evidence>
<proteinExistence type="predicted"/>
<reference evidence="2" key="1">
    <citation type="submission" date="2020-09" db="EMBL/GenBank/DDBJ databases">
        <title>Genome-Enabled Discovery of Anthraquinone Biosynthesis in Senna tora.</title>
        <authorList>
            <person name="Kang S.-H."/>
            <person name="Pandey R.P."/>
            <person name="Lee C.-M."/>
            <person name="Sim J.-S."/>
            <person name="Jeong J.-T."/>
            <person name="Choi B.-S."/>
            <person name="Jung M."/>
            <person name="Ginzburg D."/>
            <person name="Zhao K."/>
            <person name="Won S.Y."/>
            <person name="Oh T.-J."/>
            <person name="Yu Y."/>
            <person name="Kim N.-H."/>
            <person name="Lee O.R."/>
            <person name="Lee T.-H."/>
            <person name="Bashyal P."/>
            <person name="Kim T.-S."/>
            <person name="Lee W.-H."/>
            <person name="Kawkins C."/>
            <person name="Kim C.-K."/>
            <person name="Kim J.S."/>
            <person name="Ahn B.O."/>
            <person name="Rhee S.Y."/>
            <person name="Sohng J.K."/>
        </authorList>
    </citation>
    <scope>NUCLEOTIDE SEQUENCE</scope>
    <source>
        <tissue evidence="2">Leaf</tissue>
    </source>
</reference>
<evidence type="ECO:0000313" key="3">
    <source>
        <dbReference type="Proteomes" id="UP000634136"/>
    </source>
</evidence>
<sequence length="32" mass="3377">MSGVEVGGELSRGVGRGKMMNINAVTDRKAQK</sequence>
<name>A0A834TBT3_9FABA</name>
<dbReference type="Proteomes" id="UP000634136">
    <property type="component" value="Unassembled WGS sequence"/>
</dbReference>
<dbReference type="AlphaFoldDB" id="A0A834TBT3"/>
<feature type="region of interest" description="Disordered" evidence="1">
    <location>
        <begin position="1"/>
        <end position="32"/>
    </location>
</feature>
<organism evidence="2 3">
    <name type="scientific">Senna tora</name>
    <dbReference type="NCBI Taxonomy" id="362788"/>
    <lineage>
        <taxon>Eukaryota</taxon>
        <taxon>Viridiplantae</taxon>
        <taxon>Streptophyta</taxon>
        <taxon>Embryophyta</taxon>
        <taxon>Tracheophyta</taxon>
        <taxon>Spermatophyta</taxon>
        <taxon>Magnoliopsida</taxon>
        <taxon>eudicotyledons</taxon>
        <taxon>Gunneridae</taxon>
        <taxon>Pentapetalae</taxon>
        <taxon>rosids</taxon>
        <taxon>fabids</taxon>
        <taxon>Fabales</taxon>
        <taxon>Fabaceae</taxon>
        <taxon>Caesalpinioideae</taxon>
        <taxon>Cassia clade</taxon>
        <taxon>Senna</taxon>
    </lineage>
</organism>
<comment type="caution">
    <text evidence="2">The sequence shown here is derived from an EMBL/GenBank/DDBJ whole genome shotgun (WGS) entry which is preliminary data.</text>
</comment>
<protein>
    <submittedName>
        <fullName evidence="2">Uncharacterized protein</fullName>
    </submittedName>
</protein>